<evidence type="ECO:0000256" key="4">
    <source>
        <dbReference type="ARBA" id="ARBA00022737"/>
    </source>
</evidence>
<dbReference type="SUPFAM" id="SSF48452">
    <property type="entry name" value="TPR-like"/>
    <property type="match status" value="2"/>
</dbReference>
<comment type="similarity">
    <text evidence="2">Belongs to the UTP6 family.</text>
</comment>
<comment type="caution">
    <text evidence="9">The sequence shown here is derived from an EMBL/GenBank/DDBJ whole genome shotgun (WGS) entry which is preliminary data.</text>
</comment>
<keyword evidence="10" id="KW-1185">Reference proteome</keyword>
<evidence type="ECO:0008006" key="11">
    <source>
        <dbReference type="Google" id="ProtNLM"/>
    </source>
</evidence>
<dbReference type="Pfam" id="PF24892">
    <property type="entry name" value="UTP6_C"/>
    <property type="match status" value="1"/>
</dbReference>
<dbReference type="SMART" id="SM00386">
    <property type="entry name" value="HAT"/>
    <property type="match status" value="6"/>
</dbReference>
<dbReference type="InterPro" id="IPR011990">
    <property type="entry name" value="TPR-like_helical_dom_sf"/>
</dbReference>
<reference evidence="9 10" key="1">
    <citation type="submission" date="2022-07" db="EMBL/GenBank/DDBJ databases">
        <title>Genome-wide signatures of adaptation to extreme environments.</title>
        <authorList>
            <person name="Cho C.H."/>
            <person name="Yoon H.S."/>
        </authorList>
    </citation>
    <scope>NUCLEOTIDE SEQUENCE [LARGE SCALE GENOMIC DNA]</scope>
    <source>
        <strain evidence="9 10">108.79 E11</strain>
    </source>
</reference>
<evidence type="ECO:0000256" key="6">
    <source>
        <dbReference type="SAM" id="Coils"/>
    </source>
</evidence>
<dbReference type="InterPro" id="IPR003107">
    <property type="entry name" value="HAT"/>
</dbReference>
<feature type="domain" description="U3 small nucleolar RNA-associated protein 6 N-terminal" evidence="7">
    <location>
        <begin position="9"/>
        <end position="86"/>
    </location>
</feature>
<keyword evidence="4" id="KW-0677">Repeat</keyword>
<keyword evidence="3" id="KW-0698">rRNA processing</keyword>
<dbReference type="EMBL" id="JANCYU010000040">
    <property type="protein sequence ID" value="KAK4526432.1"/>
    <property type="molecule type" value="Genomic_DNA"/>
</dbReference>
<dbReference type="GO" id="GO:0032040">
    <property type="term" value="C:small-subunit processome"/>
    <property type="evidence" value="ECO:0007669"/>
    <property type="project" value="TreeGrafter"/>
</dbReference>
<dbReference type="PANTHER" id="PTHR23271:SF1">
    <property type="entry name" value="U3 SMALL NUCLEOLAR RNA-ASSOCIATED PROTEIN 6 HOMOLOG"/>
    <property type="match status" value="1"/>
</dbReference>
<proteinExistence type="inferred from homology"/>
<gene>
    <name evidence="9" type="ORF">GAYE_SCF24G4347</name>
</gene>
<evidence type="ECO:0000259" key="8">
    <source>
        <dbReference type="Pfam" id="PF24892"/>
    </source>
</evidence>
<accession>A0AAV9IG92</accession>
<dbReference type="Gene3D" id="1.25.40.10">
    <property type="entry name" value="Tetratricopeptide repeat domain"/>
    <property type="match status" value="2"/>
</dbReference>
<dbReference type="InterPro" id="IPR055347">
    <property type="entry name" value="UTP6_N"/>
</dbReference>
<dbReference type="InterPro" id="IPR056907">
    <property type="entry name" value="UTP6_C"/>
</dbReference>
<dbReference type="PANTHER" id="PTHR23271">
    <property type="entry name" value="HEPATOCELLULAR CARCINOMA-ASSOCIATED ANTIGEN 66"/>
    <property type="match status" value="1"/>
</dbReference>
<evidence type="ECO:0000259" key="7">
    <source>
        <dbReference type="Pfam" id="PF08640"/>
    </source>
</evidence>
<feature type="coiled-coil region" evidence="6">
    <location>
        <begin position="413"/>
        <end position="447"/>
    </location>
</feature>
<dbReference type="InterPro" id="IPR013949">
    <property type="entry name" value="Utp6"/>
</dbReference>
<protein>
    <recommendedName>
        <fullName evidence="11">U3 small nucleolar RNA-associated protein 6</fullName>
    </recommendedName>
</protein>
<evidence type="ECO:0000256" key="2">
    <source>
        <dbReference type="ARBA" id="ARBA00010734"/>
    </source>
</evidence>
<evidence type="ECO:0000256" key="3">
    <source>
        <dbReference type="ARBA" id="ARBA00022552"/>
    </source>
</evidence>
<comment type="subcellular location">
    <subcellularLocation>
        <location evidence="1">Nucleus</location>
        <location evidence="1">Nucleolus</location>
    </subcellularLocation>
</comment>
<dbReference type="Pfam" id="PF08640">
    <property type="entry name" value="U3_assoc_6"/>
    <property type="match status" value="1"/>
</dbReference>
<dbReference type="GO" id="GO:0034388">
    <property type="term" value="C:Pwp2p-containing subcomplex of 90S preribosome"/>
    <property type="evidence" value="ECO:0007669"/>
    <property type="project" value="TreeGrafter"/>
</dbReference>
<dbReference type="Proteomes" id="UP001300502">
    <property type="component" value="Unassembled WGS sequence"/>
</dbReference>
<sequence>MAQAIERLLETTVEQLHTFLKLKVVTEHEAKQVARRRRNLERALLQKEVTAKHYFRYIQYEHNVQLLLKRRMKNLGAKALTRSEKRILKRALFQQTSRVFFLFNRASRKFPMDWTVWKSYFKYCLQTSSFRLASRVLGRALARLPNLEELWLLAISFEFDHRKNMRAARIIAQRSLRQLINSQLLWREYFRIELYYLCRQIFQRQYLGLPIPQKEERDVSHAKDIFSDETNHGQILLRDDDASEDDREEDQLALDEEFNLAYQDSVSEESSSSAPERTSSVSFSFWEGGVVLLVFKHILGRWKTDDSFLASLVELVMETPFSPQVLKNEIRNLVLFHLRTQENCRFALMKGWFHTSNDAFQSDAFIDQLKEIILDIPKKDVLNRCCQLMDSLSLEEDFKASFLKWVDNNVILVDSSEGERRDLQESNDNLSQLVETWQQMKDEQDREDIERSIIGRLEQQIFHQTGVDTNQALFLIQFLNGEMGTLTSMNNLECLEKVRNLYDKLLYYCPMNVSIIRMAIHVEQGQKKQNLQRLRKLFDAWCELEGNTCIDCWLKYISLERRHNENRKVAQLYWKAMKMLQNKAEFIERFSMI</sequence>
<dbReference type="GO" id="GO:0030515">
    <property type="term" value="F:snoRNA binding"/>
    <property type="evidence" value="ECO:0007669"/>
    <property type="project" value="InterPro"/>
</dbReference>
<evidence type="ECO:0000313" key="9">
    <source>
        <dbReference type="EMBL" id="KAK4526432.1"/>
    </source>
</evidence>
<evidence type="ECO:0000256" key="1">
    <source>
        <dbReference type="ARBA" id="ARBA00004604"/>
    </source>
</evidence>
<dbReference type="AlphaFoldDB" id="A0AAV9IG92"/>
<evidence type="ECO:0000313" key="10">
    <source>
        <dbReference type="Proteomes" id="UP001300502"/>
    </source>
</evidence>
<keyword evidence="5" id="KW-0539">Nucleus</keyword>
<organism evidence="9 10">
    <name type="scientific">Galdieria yellowstonensis</name>
    <dbReference type="NCBI Taxonomy" id="3028027"/>
    <lineage>
        <taxon>Eukaryota</taxon>
        <taxon>Rhodophyta</taxon>
        <taxon>Bangiophyceae</taxon>
        <taxon>Galdieriales</taxon>
        <taxon>Galdieriaceae</taxon>
        <taxon>Galdieria</taxon>
    </lineage>
</organism>
<dbReference type="GO" id="GO:0000462">
    <property type="term" value="P:maturation of SSU-rRNA from tricistronic rRNA transcript (SSU-rRNA, 5.8S rRNA, LSU-rRNA)"/>
    <property type="evidence" value="ECO:0007669"/>
    <property type="project" value="InterPro"/>
</dbReference>
<feature type="domain" description="U3 small nucleolar RNA-associated protein 6 homolog C-terminal" evidence="8">
    <location>
        <begin position="487"/>
        <end position="580"/>
    </location>
</feature>
<name>A0AAV9IG92_9RHOD</name>
<keyword evidence="6" id="KW-0175">Coiled coil</keyword>
<evidence type="ECO:0000256" key="5">
    <source>
        <dbReference type="ARBA" id="ARBA00023242"/>
    </source>
</evidence>